<dbReference type="OrthoDB" id="9768177at2"/>
<name>A0A399D4W2_9BACT</name>
<proteinExistence type="inferred from homology"/>
<reference evidence="11 12" key="1">
    <citation type="journal article" date="2015" name="Int. J. Syst. Evol. Microbiol.">
        <title>Mariniphaga sediminis sp. nov., isolated from coastal sediment.</title>
        <authorList>
            <person name="Wang F.Q."/>
            <person name="Shen Q.Y."/>
            <person name="Chen G.J."/>
            <person name="Du Z.J."/>
        </authorList>
    </citation>
    <scope>NUCLEOTIDE SEQUENCE [LARGE SCALE GENOMIC DNA]</scope>
    <source>
        <strain evidence="11 12">SY21</strain>
    </source>
</reference>
<evidence type="ECO:0000256" key="7">
    <source>
        <dbReference type="ARBA" id="ARBA00023237"/>
    </source>
</evidence>
<dbReference type="SUPFAM" id="SSF49464">
    <property type="entry name" value="Carboxypeptidase regulatory domain-like"/>
    <property type="match status" value="1"/>
</dbReference>
<evidence type="ECO:0000256" key="8">
    <source>
        <dbReference type="PROSITE-ProRule" id="PRU01360"/>
    </source>
</evidence>
<dbReference type="GO" id="GO:0015344">
    <property type="term" value="F:siderophore uptake transmembrane transporter activity"/>
    <property type="evidence" value="ECO:0007669"/>
    <property type="project" value="TreeGrafter"/>
</dbReference>
<sequence>MKKKRITGSCCPFGNIPKLYRTMKLICLFMFVALLQVSANSYSQTKKLTLVGKNLTLEKVFELIEDQSEFSFLYNLKQVDLSKEVDVDFENEQVEKILNHVLEGSNITYTLDNRLIVIHKEKEFGLQINSDGTQQKTVSGKVSDSGGQPLPGVTVVVKGTTQGTVTNADGEYFLNNIPENAILQFSFVGMKSQEISTEGKNRIDIVLAEDAVGIDEVVVVAYGTVKKKDLTGSISTVDAQLMTTQANSTVSRALEGAVAGLQVAAIDGQPGLDMGIRLRGVGSASQNNSNALVVIDGVPAQHANPLSTINSRDIANITILKDAASTALYGSRGANGVVLITTKKGDTGKTRISFEGRWGVNQVGPYKYDKISAPKDIYEYAWQTVYNSVRYGVNGSGTAKNYTTNVQNPNMSHEEAAEFASAHLFDYNGSATDAFQRNNLGNWMAYYVPGAVYTPTGSGATASATMSGAYLINTDGKLNPEAQLLYEDNYDKYLMESNLRQEYNVSASGGTEKSDYFVSLGLLEDPSYIRGSQFKRYNGRTTLNAQLYKWIKVGTNVAYSYRETQSPATRWGRNPGSAVANIFRFINGQNQLIPLYARDEDGNVIMENGEKKVHVYGTDSYSPFGQPSNSLASANVLTMLDNDQDTRKSSDLITRSYAEIKFLKDFTFTTNLNFEKYHETRTRYWQSETGQVKGTGAYGKTFQNVTILNTQQLLNYNKDIDKHHFDALVAHEFNKYHFENLNYKSAYELIPNFIANVNFVGRYVGGTFSSPGGGEEKRAMESYLGRARYIYDGKYYAEASLRRDGSSKFKKESDRWGTFWSIGGGWRISSENFMAGTGNWLDNLKVRSSYGVIGNQSGIPNYATYQVWSYSAEYTETTGGNGIPEKFNLKKGNFVNDGLTWENTKTFDVGLDFSLFSRVYGTFDYYNRNTNNTIWNQPIAYSLGQSSLIKNSAKIQNQGYEIELSVDVLKKRDLLWTVTLNGTHYTTVLRDVPPGVGSPELDGNWTANADSWSAAGTGSSSNVTYLRGIDKDYYNLYIFKYAGPDQETGLPMFYHKVTEDDHAEGLYTGVAVGDDVKTTDYSTASRYEVGSSIPDWIGGLNTSFQYKNFDASVMLAYQLGGKFYSTEYGNNLYRSDNLNSALSAELIGNTWTPENTNAKFPIAMYGNTYGDGATFGSWMYSDLALFDASYLNLKNITVGYTLPESFLKRYGLNHLRLYVSADNLWMFTSHSGIDPRMSLVGGFDVGAYAYPSMRTISFGINLDL</sequence>
<dbReference type="PROSITE" id="PS52016">
    <property type="entry name" value="TONB_DEPENDENT_REC_3"/>
    <property type="match status" value="1"/>
</dbReference>
<dbReference type="Gene3D" id="2.40.170.20">
    <property type="entry name" value="TonB-dependent receptor, beta-barrel domain"/>
    <property type="match status" value="1"/>
</dbReference>
<feature type="domain" description="TonB-dependent receptor plug" evidence="10">
    <location>
        <begin position="226"/>
        <end position="337"/>
    </location>
</feature>
<evidence type="ECO:0000256" key="4">
    <source>
        <dbReference type="ARBA" id="ARBA00022692"/>
    </source>
</evidence>
<keyword evidence="5" id="KW-0732">Signal</keyword>
<evidence type="ECO:0000313" key="11">
    <source>
        <dbReference type="EMBL" id="RIH65781.1"/>
    </source>
</evidence>
<dbReference type="Pfam" id="PF07660">
    <property type="entry name" value="STN"/>
    <property type="match status" value="1"/>
</dbReference>
<evidence type="ECO:0000256" key="5">
    <source>
        <dbReference type="ARBA" id="ARBA00022729"/>
    </source>
</evidence>
<keyword evidence="3 8" id="KW-1134">Transmembrane beta strand</keyword>
<dbReference type="GO" id="GO:0009279">
    <property type="term" value="C:cell outer membrane"/>
    <property type="evidence" value="ECO:0007669"/>
    <property type="project" value="UniProtKB-SubCell"/>
</dbReference>
<comment type="caution">
    <text evidence="11">The sequence shown here is derived from an EMBL/GenBank/DDBJ whole genome shotgun (WGS) entry which is preliminary data.</text>
</comment>
<dbReference type="Proteomes" id="UP000266441">
    <property type="component" value="Unassembled WGS sequence"/>
</dbReference>
<keyword evidence="4 8" id="KW-0812">Transmembrane</keyword>
<dbReference type="Gene3D" id="2.60.40.1120">
    <property type="entry name" value="Carboxypeptidase-like, regulatory domain"/>
    <property type="match status" value="1"/>
</dbReference>
<organism evidence="11 12">
    <name type="scientific">Mariniphaga sediminis</name>
    <dbReference type="NCBI Taxonomy" id="1628158"/>
    <lineage>
        <taxon>Bacteria</taxon>
        <taxon>Pseudomonadati</taxon>
        <taxon>Bacteroidota</taxon>
        <taxon>Bacteroidia</taxon>
        <taxon>Marinilabiliales</taxon>
        <taxon>Prolixibacteraceae</taxon>
        <taxon>Mariniphaga</taxon>
    </lineage>
</organism>
<comment type="subcellular location">
    <subcellularLocation>
        <location evidence="1 8">Cell outer membrane</location>
        <topology evidence="1 8">Multi-pass membrane protein</topology>
    </subcellularLocation>
</comment>
<evidence type="ECO:0000313" key="12">
    <source>
        <dbReference type="Proteomes" id="UP000266441"/>
    </source>
</evidence>
<dbReference type="InterPro" id="IPR023996">
    <property type="entry name" value="TonB-dep_OMP_SusC/RagA"/>
</dbReference>
<dbReference type="PANTHER" id="PTHR30069">
    <property type="entry name" value="TONB-DEPENDENT OUTER MEMBRANE RECEPTOR"/>
    <property type="match status" value="1"/>
</dbReference>
<dbReference type="Pfam" id="PF13715">
    <property type="entry name" value="CarbopepD_reg_2"/>
    <property type="match status" value="1"/>
</dbReference>
<dbReference type="NCBIfam" id="TIGR04056">
    <property type="entry name" value="OMP_RagA_SusC"/>
    <property type="match status" value="1"/>
</dbReference>
<dbReference type="InterPro" id="IPR011662">
    <property type="entry name" value="Secretin/TonB_short_N"/>
</dbReference>
<dbReference type="Pfam" id="PF07715">
    <property type="entry name" value="Plug"/>
    <property type="match status" value="1"/>
</dbReference>
<dbReference type="InterPro" id="IPR008969">
    <property type="entry name" value="CarboxyPept-like_regulatory"/>
</dbReference>
<accession>A0A399D4W2</accession>
<keyword evidence="2 8" id="KW-0813">Transport</keyword>
<keyword evidence="12" id="KW-1185">Reference proteome</keyword>
<dbReference type="EMBL" id="QWET01000005">
    <property type="protein sequence ID" value="RIH65781.1"/>
    <property type="molecule type" value="Genomic_DNA"/>
</dbReference>
<evidence type="ECO:0000256" key="1">
    <source>
        <dbReference type="ARBA" id="ARBA00004571"/>
    </source>
</evidence>
<dbReference type="InterPro" id="IPR023997">
    <property type="entry name" value="TonB-dep_OMP_SusC/RagA_CS"/>
</dbReference>
<dbReference type="AlphaFoldDB" id="A0A399D4W2"/>
<evidence type="ECO:0000259" key="10">
    <source>
        <dbReference type="Pfam" id="PF07715"/>
    </source>
</evidence>
<gene>
    <name evidence="11" type="ORF">D1164_08995</name>
</gene>
<feature type="domain" description="Secretin/TonB short N-terminal" evidence="9">
    <location>
        <begin position="70"/>
        <end position="118"/>
    </location>
</feature>
<dbReference type="SUPFAM" id="SSF56935">
    <property type="entry name" value="Porins"/>
    <property type="match status" value="1"/>
</dbReference>
<evidence type="ECO:0000256" key="2">
    <source>
        <dbReference type="ARBA" id="ARBA00022448"/>
    </source>
</evidence>
<keyword evidence="7 8" id="KW-0998">Cell outer membrane</keyword>
<dbReference type="InterPro" id="IPR012910">
    <property type="entry name" value="Plug_dom"/>
</dbReference>
<dbReference type="InterPro" id="IPR037066">
    <property type="entry name" value="Plug_dom_sf"/>
</dbReference>
<dbReference type="Gene3D" id="2.170.130.10">
    <property type="entry name" value="TonB-dependent receptor, plug domain"/>
    <property type="match status" value="1"/>
</dbReference>
<dbReference type="InterPro" id="IPR039426">
    <property type="entry name" value="TonB-dep_rcpt-like"/>
</dbReference>
<keyword evidence="6 8" id="KW-0472">Membrane</keyword>
<dbReference type="GO" id="GO:0044718">
    <property type="term" value="P:siderophore transmembrane transport"/>
    <property type="evidence" value="ECO:0007669"/>
    <property type="project" value="TreeGrafter"/>
</dbReference>
<dbReference type="PANTHER" id="PTHR30069:SF29">
    <property type="entry name" value="HEMOGLOBIN AND HEMOGLOBIN-HAPTOGLOBIN-BINDING PROTEIN 1-RELATED"/>
    <property type="match status" value="1"/>
</dbReference>
<evidence type="ECO:0000256" key="6">
    <source>
        <dbReference type="ARBA" id="ARBA00023136"/>
    </source>
</evidence>
<evidence type="ECO:0000259" key="9">
    <source>
        <dbReference type="Pfam" id="PF07660"/>
    </source>
</evidence>
<dbReference type="InterPro" id="IPR036942">
    <property type="entry name" value="Beta-barrel_TonB_sf"/>
</dbReference>
<protein>
    <submittedName>
        <fullName evidence="11">SusC/RagA family TonB-linked outer membrane protein</fullName>
    </submittedName>
</protein>
<evidence type="ECO:0000256" key="3">
    <source>
        <dbReference type="ARBA" id="ARBA00022452"/>
    </source>
</evidence>
<comment type="similarity">
    <text evidence="8">Belongs to the TonB-dependent receptor family.</text>
</comment>
<dbReference type="NCBIfam" id="TIGR04057">
    <property type="entry name" value="SusC_RagA_signa"/>
    <property type="match status" value="1"/>
</dbReference>